<reference evidence="1 2" key="1">
    <citation type="submission" date="2023-12" db="EMBL/GenBank/DDBJ databases">
        <title>Friends and Foes: Symbiotic and Algicidal bacterial influence on Karenia brevis blooms.</title>
        <authorList>
            <person name="Fei C."/>
            <person name="Mohamed A.R."/>
            <person name="Booker A."/>
            <person name="Arshad M."/>
            <person name="Klass S."/>
            <person name="Ahn S."/>
            <person name="Gilbert P.M."/>
            <person name="Heil C.A."/>
            <person name="Martinez J.M."/>
            <person name="Amin S.A."/>
        </authorList>
    </citation>
    <scope>NUCLEOTIDE SEQUENCE [LARGE SCALE GENOMIC DNA]</scope>
    <source>
        <strain evidence="1 2">CE15</strain>
    </source>
</reference>
<dbReference type="PIRSF" id="PIRSF019381">
    <property type="entry name" value="YcjX"/>
    <property type="match status" value="1"/>
</dbReference>
<evidence type="ECO:0000313" key="1">
    <source>
        <dbReference type="EMBL" id="MEI4549877.1"/>
    </source>
</evidence>
<proteinExistence type="predicted"/>
<organism evidence="1 2">
    <name type="scientific">Pseudoalteromonas spongiae</name>
    <dbReference type="NCBI Taxonomy" id="298657"/>
    <lineage>
        <taxon>Bacteria</taxon>
        <taxon>Pseudomonadati</taxon>
        <taxon>Pseudomonadota</taxon>
        <taxon>Gammaproteobacteria</taxon>
        <taxon>Alteromonadales</taxon>
        <taxon>Pseudoalteromonadaceae</taxon>
        <taxon>Pseudoalteromonas</taxon>
    </lineage>
</organism>
<accession>A0ABU8ESK2</accession>
<dbReference type="InterPro" id="IPR007413">
    <property type="entry name" value="YcjX-like"/>
</dbReference>
<dbReference type="PANTHER" id="PTHR38605">
    <property type="entry name" value="ATPASE-RELATED"/>
    <property type="match status" value="1"/>
</dbReference>
<dbReference type="PANTHER" id="PTHR38605:SF1">
    <property type="entry name" value="ATPASE"/>
    <property type="match status" value="1"/>
</dbReference>
<comment type="caution">
    <text evidence="1">The sequence shown here is derived from an EMBL/GenBank/DDBJ whole genome shotgun (WGS) entry which is preliminary data.</text>
</comment>
<protein>
    <submittedName>
        <fullName evidence="1">YcjX family protein</fullName>
    </submittedName>
</protein>
<keyword evidence="2" id="KW-1185">Reference proteome</keyword>
<dbReference type="Proteomes" id="UP001382455">
    <property type="component" value="Unassembled WGS sequence"/>
</dbReference>
<evidence type="ECO:0000313" key="2">
    <source>
        <dbReference type="Proteomes" id="UP001382455"/>
    </source>
</evidence>
<name>A0ABU8ESK2_9GAMM</name>
<dbReference type="RefSeq" id="WP_336435267.1">
    <property type="nucleotide sequence ID" value="NZ_JBAWKS010000001.1"/>
</dbReference>
<dbReference type="Pfam" id="PF04317">
    <property type="entry name" value="DUF463"/>
    <property type="match status" value="1"/>
</dbReference>
<sequence>MANLSVLFVKEKVINQSEKLQKLRAKAQKLVKRGLDQHVKLAVTGLSKSGKTAFITSFIHHLTQPKSKLPFFSLQQQERFIAGKLVGQDDLSVASFDYGNALNQLQLGKWPASTNRLNTLRLNIKYKPNSGLRAHLTDVSTLTIDIFDYPGEWLLDLTMLDESFLAWNNRQFALLKEQPRAAHSETFINKLSQFDWAQEVDFDQLKQFAHEYRDLLLIFKNQCQLTQLQPGRLIMPGELEDAPITHFFPIPEIDEQTLLSAPENSYLATLKTRYEQYKKDVVKTFYSNFFGGFDRQIILVDLLGALDKGRDALVEQSDVLKSLLKHFDYGKNNFLSRLFSPKIDKILFAANKVDHLSVEHHKDLALLLNNLVLDAQNELNYQGVMVETMAMSSVKATKQVQVKESGEILNCIYGKSIESEQLLTYLPAQPPMRLLPPEQWPKNGFNFPSFYPMLNAQHQLEHVRLDHVIEYLIGDKVL</sequence>
<gene>
    <name evidence="1" type="ORF">WAE96_09305</name>
</gene>
<dbReference type="EMBL" id="JBAWKS010000001">
    <property type="protein sequence ID" value="MEI4549877.1"/>
    <property type="molecule type" value="Genomic_DNA"/>
</dbReference>